<dbReference type="PANTHER" id="PTHR30371:SF0">
    <property type="entry name" value="SEC-INDEPENDENT PROTEIN TRANSLOCASE PROTEIN TATC, CHLOROPLASTIC-RELATED"/>
    <property type="match status" value="1"/>
</dbReference>
<dbReference type="InterPro" id="IPR002033">
    <property type="entry name" value="TatC"/>
</dbReference>
<dbReference type="GO" id="GO:0043953">
    <property type="term" value="P:protein transport by the Tat complex"/>
    <property type="evidence" value="ECO:0007669"/>
    <property type="project" value="UniProtKB-UniRule"/>
</dbReference>
<keyword evidence="7" id="KW-1185">Reference proteome</keyword>
<comment type="subcellular location">
    <subcellularLocation>
        <location evidence="5">Cell membrane</location>
        <topology evidence="5">Multi-pass membrane protein</topology>
    </subcellularLocation>
    <subcellularLocation>
        <location evidence="1">Membrane</location>
        <topology evidence="1">Multi-pass membrane protein</topology>
    </subcellularLocation>
</comment>
<evidence type="ECO:0000256" key="4">
    <source>
        <dbReference type="ARBA" id="ARBA00023136"/>
    </source>
</evidence>
<feature type="transmembrane region" description="Helical" evidence="5">
    <location>
        <begin position="37"/>
        <end position="55"/>
    </location>
</feature>
<keyword evidence="5" id="KW-0811">Translocation</keyword>
<keyword evidence="4 5" id="KW-0472">Membrane</keyword>
<feature type="transmembrane region" description="Helical" evidence="5">
    <location>
        <begin position="78"/>
        <end position="99"/>
    </location>
</feature>
<sequence length="249" mass="28061">MEHESVEHNEQIKQVVNENHDTAMPIINHLEEFRKRLIISLITVGFCSIISYYFAEELVGFITAPAGKLYYMQPAEAFFTYMKVSIFAGFLVSVPMIVYQGWAFLVPALTIRERAIAGAFIPAIVFLFFVGIAFSYFLVLPTGIQFFLGFATNELQPLLSVGNYLDFVIMFILPFGFVFELPLVLVILARLGLVTSKMLIAKRNIVIFGAFVVGAIISPPEVFSQVMIAIPMIVLYEVGIFIIKYIMKK</sequence>
<dbReference type="EMBL" id="CP120678">
    <property type="protein sequence ID" value="WIW71362.1"/>
    <property type="molecule type" value="Genomic_DNA"/>
</dbReference>
<feature type="transmembrane region" description="Helical" evidence="5">
    <location>
        <begin position="167"/>
        <end position="188"/>
    </location>
</feature>
<dbReference type="RefSeq" id="WP_309320620.1">
    <property type="nucleotide sequence ID" value="NZ_CP120678.1"/>
</dbReference>
<comment type="similarity">
    <text evidence="5">Belongs to the TatC family.</text>
</comment>
<accession>A0A9Y2AK27</accession>
<feature type="transmembrane region" description="Helical" evidence="5">
    <location>
        <begin position="200"/>
        <end position="217"/>
    </location>
</feature>
<evidence type="ECO:0000256" key="2">
    <source>
        <dbReference type="ARBA" id="ARBA00022692"/>
    </source>
</evidence>
<reference evidence="6" key="1">
    <citation type="submission" date="2023-03" db="EMBL/GenBank/DDBJ databases">
        <title>Selenobaculum gbiensis gen. nov. sp. nov., a new bacterium isolated from the gut microbiota of IBD patient.</title>
        <authorList>
            <person name="Yeo S."/>
            <person name="Park H."/>
            <person name="Huh C.S."/>
        </authorList>
    </citation>
    <scope>NUCLEOTIDE SEQUENCE</scope>
    <source>
        <strain evidence="6">ICN-92133</strain>
    </source>
</reference>
<evidence type="ECO:0000313" key="6">
    <source>
        <dbReference type="EMBL" id="WIW71362.1"/>
    </source>
</evidence>
<feature type="transmembrane region" description="Helical" evidence="5">
    <location>
        <begin position="223"/>
        <end position="247"/>
    </location>
</feature>
<evidence type="ECO:0000256" key="1">
    <source>
        <dbReference type="ARBA" id="ARBA00004141"/>
    </source>
</evidence>
<dbReference type="Pfam" id="PF00902">
    <property type="entry name" value="TatC"/>
    <property type="match status" value="1"/>
</dbReference>
<dbReference type="AlphaFoldDB" id="A0A9Y2AK27"/>
<evidence type="ECO:0000256" key="5">
    <source>
        <dbReference type="HAMAP-Rule" id="MF_00902"/>
    </source>
</evidence>
<protein>
    <recommendedName>
        <fullName evidence="5">Sec-independent protein translocase protein TatC</fullName>
    </recommendedName>
</protein>
<evidence type="ECO:0000256" key="3">
    <source>
        <dbReference type="ARBA" id="ARBA00022989"/>
    </source>
</evidence>
<comment type="function">
    <text evidence="5">Part of the twin-arginine translocation (Tat) system that transports large folded proteins containing a characteristic twin-arginine motif in their signal peptide across membranes.</text>
</comment>
<feature type="transmembrane region" description="Helical" evidence="5">
    <location>
        <begin position="120"/>
        <end position="147"/>
    </location>
</feature>
<proteinExistence type="inferred from homology"/>
<dbReference type="PANTHER" id="PTHR30371">
    <property type="entry name" value="SEC-INDEPENDENT PROTEIN TRANSLOCASE PROTEIN TATC"/>
    <property type="match status" value="1"/>
</dbReference>
<dbReference type="GO" id="GO:0009977">
    <property type="term" value="F:proton motive force dependent protein transmembrane transporter activity"/>
    <property type="evidence" value="ECO:0007669"/>
    <property type="project" value="TreeGrafter"/>
</dbReference>
<keyword evidence="5" id="KW-0813">Transport</keyword>
<dbReference type="Proteomes" id="UP001243623">
    <property type="component" value="Chromosome"/>
</dbReference>
<dbReference type="KEGG" id="sgbi:P3F81_03355"/>
<evidence type="ECO:0000313" key="7">
    <source>
        <dbReference type="Proteomes" id="UP001243623"/>
    </source>
</evidence>
<keyword evidence="5" id="KW-1003">Cell membrane</keyword>
<keyword evidence="2 5" id="KW-0812">Transmembrane</keyword>
<gene>
    <name evidence="5 6" type="primary">tatC</name>
    <name evidence="6" type="ORF">P3F81_03355</name>
</gene>
<dbReference type="GO" id="GO:0065002">
    <property type="term" value="P:intracellular protein transmembrane transport"/>
    <property type="evidence" value="ECO:0007669"/>
    <property type="project" value="TreeGrafter"/>
</dbReference>
<organism evidence="6 7">
    <name type="scientific">Selenobaculum gibii</name>
    <dbReference type="NCBI Taxonomy" id="3054208"/>
    <lineage>
        <taxon>Bacteria</taxon>
        <taxon>Bacillati</taxon>
        <taxon>Bacillota</taxon>
        <taxon>Negativicutes</taxon>
        <taxon>Selenomonadales</taxon>
        <taxon>Selenomonadaceae</taxon>
        <taxon>Selenobaculum</taxon>
    </lineage>
</organism>
<name>A0A9Y2AK27_9FIRM</name>
<keyword evidence="3 5" id="KW-1133">Transmembrane helix</keyword>
<comment type="subunit">
    <text evidence="5">Forms a complex with TatA.</text>
</comment>
<dbReference type="NCBIfam" id="TIGR00945">
    <property type="entry name" value="tatC"/>
    <property type="match status" value="1"/>
</dbReference>
<keyword evidence="5" id="KW-0653">Protein transport</keyword>
<dbReference type="GO" id="GO:0033281">
    <property type="term" value="C:TAT protein transport complex"/>
    <property type="evidence" value="ECO:0007669"/>
    <property type="project" value="UniProtKB-UniRule"/>
</dbReference>
<dbReference type="PRINTS" id="PR01840">
    <property type="entry name" value="TATCFAMILY"/>
</dbReference>
<dbReference type="HAMAP" id="MF_00902">
    <property type="entry name" value="TatC"/>
    <property type="match status" value="1"/>
</dbReference>